<dbReference type="PANTHER" id="PTHR30468:SF1">
    <property type="entry name" value="ALPHA-KETOGLUTARATE-DEPENDENT SULFONATE DIOXYGENASE"/>
    <property type="match status" value="1"/>
</dbReference>
<dbReference type="RefSeq" id="WP_354557599.1">
    <property type="nucleotide sequence ID" value="NZ_JBEPMB010000006.1"/>
</dbReference>
<dbReference type="PANTHER" id="PTHR30468">
    <property type="entry name" value="ALPHA-KETOGLUTARATE-DEPENDENT SULFONATE DIOXYGENASE"/>
    <property type="match status" value="1"/>
</dbReference>
<protein>
    <submittedName>
        <fullName evidence="7">Taurine dioxygenase</fullName>
        <ecNumber evidence="7">1.14.11.17</ecNumber>
    </submittedName>
</protein>
<evidence type="ECO:0000256" key="1">
    <source>
        <dbReference type="ARBA" id="ARBA00005896"/>
    </source>
</evidence>
<accession>A0ABV2J3A5</accession>
<dbReference type="GO" id="GO:0000908">
    <property type="term" value="F:taurine dioxygenase activity"/>
    <property type="evidence" value="ECO:0007669"/>
    <property type="project" value="UniProtKB-EC"/>
</dbReference>
<organism evidence="7 8">
    <name type="scientific">Rhizobium aquaticum</name>
    <dbReference type="NCBI Taxonomy" id="1549636"/>
    <lineage>
        <taxon>Bacteria</taxon>
        <taxon>Pseudomonadati</taxon>
        <taxon>Pseudomonadota</taxon>
        <taxon>Alphaproteobacteria</taxon>
        <taxon>Hyphomicrobiales</taxon>
        <taxon>Rhizobiaceae</taxon>
        <taxon>Rhizobium/Agrobacterium group</taxon>
        <taxon>Rhizobium</taxon>
    </lineage>
</organism>
<evidence type="ECO:0000256" key="5">
    <source>
        <dbReference type="ARBA" id="ARBA00023004"/>
    </source>
</evidence>
<dbReference type="EC" id="1.14.11.17" evidence="7"/>
<comment type="similarity">
    <text evidence="1">Belongs to the TfdA dioxygenase family.</text>
</comment>
<evidence type="ECO:0000256" key="2">
    <source>
        <dbReference type="ARBA" id="ARBA00022723"/>
    </source>
</evidence>
<dbReference type="Pfam" id="PF02668">
    <property type="entry name" value="TauD"/>
    <property type="match status" value="1"/>
</dbReference>
<keyword evidence="2" id="KW-0479">Metal-binding</keyword>
<evidence type="ECO:0000313" key="8">
    <source>
        <dbReference type="Proteomes" id="UP001549047"/>
    </source>
</evidence>
<comment type="caution">
    <text evidence="7">The sequence shown here is derived from an EMBL/GenBank/DDBJ whole genome shotgun (WGS) entry which is preliminary data.</text>
</comment>
<proteinExistence type="inferred from homology"/>
<evidence type="ECO:0000256" key="4">
    <source>
        <dbReference type="ARBA" id="ARBA00023002"/>
    </source>
</evidence>
<keyword evidence="4 7" id="KW-0560">Oxidoreductase</keyword>
<dbReference type="SUPFAM" id="SSF51197">
    <property type="entry name" value="Clavaminate synthase-like"/>
    <property type="match status" value="1"/>
</dbReference>
<dbReference type="Gene3D" id="3.60.130.10">
    <property type="entry name" value="Clavaminate synthase-like"/>
    <property type="match status" value="1"/>
</dbReference>
<keyword evidence="3 7" id="KW-0223">Dioxygenase</keyword>
<reference evidence="7 8" key="1">
    <citation type="submission" date="2024-06" db="EMBL/GenBank/DDBJ databases">
        <title>Genomic Encyclopedia of Type Strains, Phase IV (KMG-IV): sequencing the most valuable type-strain genomes for metagenomic binning, comparative biology and taxonomic classification.</title>
        <authorList>
            <person name="Goeker M."/>
        </authorList>
    </citation>
    <scope>NUCLEOTIDE SEQUENCE [LARGE SCALE GENOMIC DNA]</scope>
    <source>
        <strain evidence="7 8">DSM 29780</strain>
    </source>
</reference>
<feature type="domain" description="TauD/TfdA-like" evidence="6">
    <location>
        <begin position="35"/>
        <end position="301"/>
    </location>
</feature>
<sequence length="305" mass="33624">MTAHAETAASSPYSAASAPVARTFNADHYHFIEVRRASPFVGAYISGVDLSQPVSDAVFSEIETALAAHGVIFFRDQDLTPEQHIALATRFGEIDVNRFFRAVEGYPQIAEVRKEAGQKNNIGGGWHTDHSYDQIPATASLLYARELPELGGDTIFASTVAAFEALSPGLQKTLETLDAFHSSRHVFGAAAKAKANNDLGERIGNAELATQDAIHPVAFRHPLTGDKSLYVNPGFTLRINGWTEQESQGLLSSLYEHIKKPEFAHRFAWEVGSLAIWDNRTTWHLAVNDYSGERRLLHRITVRGR</sequence>
<dbReference type="InterPro" id="IPR051323">
    <property type="entry name" value="AtsK-like"/>
</dbReference>
<evidence type="ECO:0000256" key="3">
    <source>
        <dbReference type="ARBA" id="ARBA00022964"/>
    </source>
</evidence>
<dbReference type="Proteomes" id="UP001549047">
    <property type="component" value="Unassembled WGS sequence"/>
</dbReference>
<gene>
    <name evidence="7" type="ORF">ABID16_003451</name>
</gene>
<evidence type="ECO:0000313" key="7">
    <source>
        <dbReference type="EMBL" id="MET3615108.1"/>
    </source>
</evidence>
<name>A0ABV2J3A5_9HYPH</name>
<dbReference type="EMBL" id="JBEPMB010000006">
    <property type="protein sequence ID" value="MET3615108.1"/>
    <property type="molecule type" value="Genomic_DNA"/>
</dbReference>
<keyword evidence="5" id="KW-0408">Iron</keyword>
<dbReference type="InterPro" id="IPR042098">
    <property type="entry name" value="TauD-like_sf"/>
</dbReference>
<keyword evidence="8" id="KW-1185">Reference proteome</keyword>
<evidence type="ECO:0000259" key="6">
    <source>
        <dbReference type="Pfam" id="PF02668"/>
    </source>
</evidence>
<dbReference type="InterPro" id="IPR003819">
    <property type="entry name" value="TauD/TfdA-like"/>
</dbReference>